<keyword evidence="2" id="KW-1185">Reference proteome</keyword>
<evidence type="ECO:0000313" key="1">
    <source>
        <dbReference type="EMBL" id="KAI4339346.1"/>
    </source>
</evidence>
<comment type="caution">
    <text evidence="1">The sequence shown here is derived from an EMBL/GenBank/DDBJ whole genome shotgun (WGS) entry which is preliminary data.</text>
</comment>
<reference evidence="2" key="1">
    <citation type="journal article" date="2023" name="Front. Plant Sci.">
        <title>Chromosomal-level genome assembly of Melastoma candidum provides insights into trichome evolution.</title>
        <authorList>
            <person name="Zhong Y."/>
            <person name="Wu W."/>
            <person name="Sun C."/>
            <person name="Zou P."/>
            <person name="Liu Y."/>
            <person name="Dai S."/>
            <person name="Zhou R."/>
        </authorList>
    </citation>
    <scope>NUCLEOTIDE SEQUENCE [LARGE SCALE GENOMIC DNA]</scope>
</reference>
<dbReference type="EMBL" id="CM042886">
    <property type="protein sequence ID" value="KAI4339346.1"/>
    <property type="molecule type" value="Genomic_DNA"/>
</dbReference>
<protein>
    <submittedName>
        <fullName evidence="1">Uncharacterized protein</fullName>
    </submittedName>
</protein>
<name>A0ACB9NWW2_9MYRT</name>
<evidence type="ECO:0000313" key="2">
    <source>
        <dbReference type="Proteomes" id="UP001057402"/>
    </source>
</evidence>
<sequence>MTPSRVSPAILFVIVVLAAAFFLCGSFHLLYRILRAVSLVSESHDPEVPPLNPFQRQLQQLFRLHDSGLDQAVIDSLPVFLFGEITKSSSPPWKEQFDCAVCLCEFSHQDKLRLLPLCSHAFHVECIDSWLLSNSTCPLCRGSLLCSPGFGFDDPVFEFGDHGAEEGDGCSGVGDNGIVVSSKRAFSVRLGRLQGVLEGNDGHRIPTGETSSSSIDARRCYSMGSYRYIVSDTVLRVASCGNDGEPRSGISNGEEAEGMRINLGSRGESFSVSKIWQWSSKTRRNY</sequence>
<accession>A0ACB9NWW2</accession>
<organism evidence="1 2">
    <name type="scientific">Melastoma candidum</name>
    <dbReference type="NCBI Taxonomy" id="119954"/>
    <lineage>
        <taxon>Eukaryota</taxon>
        <taxon>Viridiplantae</taxon>
        <taxon>Streptophyta</taxon>
        <taxon>Embryophyta</taxon>
        <taxon>Tracheophyta</taxon>
        <taxon>Spermatophyta</taxon>
        <taxon>Magnoliopsida</taxon>
        <taxon>eudicotyledons</taxon>
        <taxon>Gunneridae</taxon>
        <taxon>Pentapetalae</taxon>
        <taxon>rosids</taxon>
        <taxon>malvids</taxon>
        <taxon>Myrtales</taxon>
        <taxon>Melastomataceae</taxon>
        <taxon>Melastomatoideae</taxon>
        <taxon>Melastomateae</taxon>
        <taxon>Melastoma</taxon>
    </lineage>
</organism>
<gene>
    <name evidence="1" type="ORF">MLD38_024299</name>
</gene>
<proteinExistence type="predicted"/>
<dbReference type="Proteomes" id="UP001057402">
    <property type="component" value="Chromosome 7"/>
</dbReference>